<dbReference type="OrthoDB" id="9810941at2"/>
<dbReference type="InterPro" id="IPR051788">
    <property type="entry name" value="MFS_Transporter"/>
</dbReference>
<feature type="transmembrane region" description="Helical" evidence="5">
    <location>
        <begin position="317"/>
        <end position="335"/>
    </location>
</feature>
<feature type="transmembrane region" description="Helical" evidence="5">
    <location>
        <begin position="208"/>
        <end position="229"/>
    </location>
</feature>
<feature type="transmembrane region" description="Helical" evidence="5">
    <location>
        <begin position="144"/>
        <end position="162"/>
    </location>
</feature>
<evidence type="ECO:0000256" key="2">
    <source>
        <dbReference type="ARBA" id="ARBA00022692"/>
    </source>
</evidence>
<keyword evidence="2 5" id="KW-0812">Transmembrane</keyword>
<feature type="transmembrane region" description="Helical" evidence="5">
    <location>
        <begin position="286"/>
        <end position="305"/>
    </location>
</feature>
<dbReference type="Gene3D" id="1.20.1250.20">
    <property type="entry name" value="MFS general substrate transporter like domains"/>
    <property type="match status" value="2"/>
</dbReference>
<feature type="transmembrane region" description="Helical" evidence="5">
    <location>
        <begin position="408"/>
        <end position="426"/>
    </location>
</feature>
<dbReference type="PANTHER" id="PTHR23514">
    <property type="entry name" value="BYPASS OF STOP CODON PROTEIN 6"/>
    <property type="match status" value="1"/>
</dbReference>
<evidence type="ECO:0000256" key="4">
    <source>
        <dbReference type="ARBA" id="ARBA00023136"/>
    </source>
</evidence>
<feature type="transmembrane region" description="Helical" evidence="5">
    <location>
        <begin position="250"/>
        <end position="274"/>
    </location>
</feature>
<dbReference type="STRING" id="311410.LA5095_02808"/>
<dbReference type="AlphaFoldDB" id="A0A0M6Z8D7"/>
<dbReference type="EMBL" id="CXWC01000001">
    <property type="protein sequence ID" value="CTQ63880.1"/>
    <property type="molecule type" value="Genomic_DNA"/>
</dbReference>
<gene>
    <name evidence="6" type="primary">ybjJ_1</name>
    <name evidence="6" type="ORF">LA5096_00177</name>
</gene>
<proteinExistence type="predicted"/>
<dbReference type="GO" id="GO:0022857">
    <property type="term" value="F:transmembrane transporter activity"/>
    <property type="evidence" value="ECO:0007669"/>
    <property type="project" value="InterPro"/>
</dbReference>
<feature type="transmembrane region" description="Helical" evidence="5">
    <location>
        <begin position="49"/>
        <end position="70"/>
    </location>
</feature>
<keyword evidence="3 5" id="KW-1133">Transmembrane helix</keyword>
<accession>A0A0M6Z8D7</accession>
<keyword evidence="7" id="KW-1185">Reference proteome</keyword>
<feature type="transmembrane region" description="Helical" evidence="5">
    <location>
        <begin position="90"/>
        <end position="108"/>
    </location>
</feature>
<evidence type="ECO:0000256" key="3">
    <source>
        <dbReference type="ARBA" id="ARBA00022989"/>
    </source>
</evidence>
<dbReference type="Proteomes" id="UP000049983">
    <property type="component" value="Unassembled WGS sequence"/>
</dbReference>
<protein>
    <submittedName>
        <fullName evidence="6">Inner membrane protein YbjJ</fullName>
    </submittedName>
</protein>
<dbReference type="GO" id="GO:0016020">
    <property type="term" value="C:membrane"/>
    <property type="evidence" value="ECO:0007669"/>
    <property type="project" value="UniProtKB-SubCell"/>
</dbReference>
<dbReference type="PANTHER" id="PTHR23514:SF13">
    <property type="entry name" value="INNER MEMBRANE PROTEIN YBJJ"/>
    <property type="match status" value="1"/>
</dbReference>
<feature type="transmembrane region" description="Helical" evidence="5">
    <location>
        <begin position="120"/>
        <end position="138"/>
    </location>
</feature>
<evidence type="ECO:0000313" key="7">
    <source>
        <dbReference type="Proteomes" id="UP000049983"/>
    </source>
</evidence>
<dbReference type="CDD" id="cd17393">
    <property type="entry name" value="MFS_MosC_like"/>
    <property type="match status" value="1"/>
</dbReference>
<feature type="transmembrane region" description="Helical" evidence="5">
    <location>
        <begin position="375"/>
        <end position="396"/>
    </location>
</feature>
<feature type="transmembrane region" description="Helical" evidence="5">
    <location>
        <begin position="183"/>
        <end position="202"/>
    </location>
</feature>
<name>A0A0M6Z8D7_9HYPH</name>
<dbReference type="Pfam" id="PF07690">
    <property type="entry name" value="MFS_1"/>
    <property type="match status" value="1"/>
</dbReference>
<dbReference type="InterPro" id="IPR011701">
    <property type="entry name" value="MFS"/>
</dbReference>
<organism evidence="6 7">
    <name type="scientific">Roseibium album</name>
    <dbReference type="NCBI Taxonomy" id="311410"/>
    <lineage>
        <taxon>Bacteria</taxon>
        <taxon>Pseudomonadati</taxon>
        <taxon>Pseudomonadota</taxon>
        <taxon>Alphaproteobacteria</taxon>
        <taxon>Hyphomicrobiales</taxon>
        <taxon>Stappiaceae</taxon>
        <taxon>Roseibium</taxon>
    </lineage>
</organism>
<evidence type="ECO:0000313" key="6">
    <source>
        <dbReference type="EMBL" id="CTQ63880.1"/>
    </source>
</evidence>
<dbReference type="SUPFAM" id="SSF103473">
    <property type="entry name" value="MFS general substrate transporter"/>
    <property type="match status" value="1"/>
</dbReference>
<sequence>MGQQTMRSCECFVSSGRETVWNRRSEGDNKKGRSFPQDRFSSFRFSFQIVVMSPSARICLIFFLQPIALGAWLPHIPGVQTSLGLTNSELAIALVGAPLGTLSTLIFAGRLATRMGARRIIQLFYPVFLTVMLLPFLATSQWMLMAVLACVGSSMSILELGLNVLADEHEKRTGDKIMSKVHGFWSFGLLAGTLIGAGVAGLGIEPVFAGLGIALVVQSAVLPVTGKLPKESKDTQPSAKSQAFQLPHPLLIGICVFTFGTTLVEGAIADWAAVFLRDTFAANPGMAGLGVAVFSLCVATTRLFGDRLRQVAAPGRLGQLLALTGLIGVAGIWFSPGTGSALLALGVLGIGAALAFPLGVTAAAAAPGRSAASNVAVLSFIALLGFLVGPLAIGALADAYGIRTGLMILLPMIGVSLILAPLLTVAQRRE</sequence>
<evidence type="ECO:0000256" key="5">
    <source>
        <dbReference type="SAM" id="Phobius"/>
    </source>
</evidence>
<comment type="subcellular location">
    <subcellularLocation>
        <location evidence="1">Membrane</location>
        <topology evidence="1">Multi-pass membrane protein</topology>
    </subcellularLocation>
</comment>
<evidence type="ECO:0000256" key="1">
    <source>
        <dbReference type="ARBA" id="ARBA00004141"/>
    </source>
</evidence>
<keyword evidence="4 5" id="KW-0472">Membrane</keyword>
<feature type="transmembrane region" description="Helical" evidence="5">
    <location>
        <begin position="341"/>
        <end position="363"/>
    </location>
</feature>
<reference evidence="7" key="1">
    <citation type="submission" date="2015-07" db="EMBL/GenBank/DDBJ databases">
        <authorList>
            <person name="Rodrigo-Torres Lidia"/>
            <person name="Arahal R.David."/>
        </authorList>
    </citation>
    <scope>NUCLEOTIDE SEQUENCE [LARGE SCALE GENOMIC DNA]</scope>
    <source>
        <strain evidence="7">CECT 5096</strain>
    </source>
</reference>
<dbReference type="InterPro" id="IPR036259">
    <property type="entry name" value="MFS_trans_sf"/>
</dbReference>